<dbReference type="EMBL" id="LPLZ01000060">
    <property type="protein sequence ID" value="KWN11224.1"/>
    <property type="molecule type" value="Genomic_DNA"/>
</dbReference>
<reference evidence="2 3" key="1">
    <citation type="submission" date="2015-11" db="EMBL/GenBank/DDBJ databases">
        <title>Expanding the genomic diversity of Burkholderia species for the development of highly accurate diagnostics.</title>
        <authorList>
            <person name="Sahl J."/>
            <person name="Keim P."/>
            <person name="Wagner D."/>
        </authorList>
    </citation>
    <scope>NUCLEOTIDE SEQUENCE [LARGE SCALE GENOMIC DNA]</scope>
    <source>
        <strain evidence="2 3">MSMB793WGS</strain>
    </source>
</reference>
<comment type="caution">
    <text evidence="2">The sequence shown here is derived from an EMBL/GenBank/DDBJ whole genome shotgun (WGS) entry which is preliminary data.</text>
</comment>
<name>A0A125K5M7_9BURK</name>
<accession>A0A125K5M7</accession>
<dbReference type="AlphaFoldDB" id="A0A125K5M7"/>
<sequence length="76" mass="7865">MNGQGKLSAPLATGRRARTDIMTERDNEIAELSKDLLGRIVQGTVANGAPVDAEQCAALAVQCATALVDKLDARGG</sequence>
<gene>
    <name evidence="2" type="ORF">WT83_19710</name>
</gene>
<dbReference type="Proteomes" id="UP000068016">
    <property type="component" value="Unassembled WGS sequence"/>
</dbReference>
<evidence type="ECO:0000313" key="2">
    <source>
        <dbReference type="EMBL" id="KWN11224.1"/>
    </source>
</evidence>
<evidence type="ECO:0000256" key="1">
    <source>
        <dbReference type="SAM" id="MobiDB-lite"/>
    </source>
</evidence>
<protein>
    <submittedName>
        <fullName evidence="2">Uncharacterized protein</fullName>
    </submittedName>
</protein>
<dbReference type="RefSeq" id="WP_060347851.1">
    <property type="nucleotide sequence ID" value="NZ_LPLZ01000060.1"/>
</dbReference>
<proteinExistence type="predicted"/>
<organism evidence="2 3">
    <name type="scientific">Burkholderia territorii</name>
    <dbReference type="NCBI Taxonomy" id="1503055"/>
    <lineage>
        <taxon>Bacteria</taxon>
        <taxon>Pseudomonadati</taxon>
        <taxon>Pseudomonadota</taxon>
        <taxon>Betaproteobacteria</taxon>
        <taxon>Burkholderiales</taxon>
        <taxon>Burkholderiaceae</taxon>
        <taxon>Burkholderia</taxon>
        <taxon>Burkholderia cepacia complex</taxon>
    </lineage>
</organism>
<evidence type="ECO:0000313" key="3">
    <source>
        <dbReference type="Proteomes" id="UP000068016"/>
    </source>
</evidence>
<feature type="region of interest" description="Disordered" evidence="1">
    <location>
        <begin position="1"/>
        <end position="20"/>
    </location>
</feature>